<keyword evidence="9" id="KW-1185">Reference proteome</keyword>
<evidence type="ECO:0000256" key="4">
    <source>
        <dbReference type="ARBA" id="ARBA00023136"/>
    </source>
</evidence>
<feature type="signal peptide" evidence="7">
    <location>
        <begin position="1"/>
        <end position="18"/>
    </location>
</feature>
<dbReference type="PANTHER" id="PTHR12265">
    <property type="entry name" value="TRANSMEMBRANE PROTEIN 53"/>
    <property type="match status" value="1"/>
</dbReference>
<evidence type="ECO:0000256" key="1">
    <source>
        <dbReference type="ARBA" id="ARBA00007387"/>
    </source>
</evidence>
<dbReference type="PANTHER" id="PTHR12265:SF30">
    <property type="entry name" value="TRANSMEMBRANE PROTEIN 53"/>
    <property type="match status" value="1"/>
</dbReference>
<keyword evidence="2" id="KW-0812">Transmembrane</keyword>
<evidence type="ECO:0000256" key="6">
    <source>
        <dbReference type="ARBA" id="ARBA00034303"/>
    </source>
</evidence>
<comment type="subcellular location">
    <subcellularLocation>
        <location evidence="6">Nucleus outer membrane</location>
        <topology evidence="6">Single-pass membrane protein</topology>
    </subcellularLocation>
</comment>
<name>A0A9P7A3U0_9AGAM</name>
<gene>
    <name evidence="8" type="ORF">EV702DRAFT_497011</name>
</gene>
<dbReference type="AlphaFoldDB" id="A0A9P7A3U0"/>
<dbReference type="GO" id="GO:0005640">
    <property type="term" value="C:nuclear outer membrane"/>
    <property type="evidence" value="ECO:0007669"/>
    <property type="project" value="UniProtKB-SubCell"/>
</dbReference>
<dbReference type="InterPro" id="IPR008547">
    <property type="entry name" value="DUF829_TMEM53"/>
</dbReference>
<sequence>MAVLLDMAIFLASRVLLPVVFERRRSPGSCRMIVRVPSFAIVRSLSTVRFLEGFRTIGTGIYLRDIHEQCQGSTSPNVVLIFGWLGAHPKQLQNYTSAYAKLYPKASQIVVQCNRDLLWTTSSVRSRRLKPVIDALEALHCLPSSSPAQRPARILTHVFSNGGSLQMTLLGHMLQQKYGSAPVLGTSASALVLDSCPAAGDLKSIKLAVRTVIQNPIARHIVLAVVHTIYSARFGLSLLFGKQMITLENLQIEMRNPRILSWMGLHTPRLYLFSRKDKLVSWQEVTRHAETAKERGMDVRCELFEESAHVAHVRVEPERYWSSVQEVWAVAIKEKSED</sequence>
<keyword evidence="4" id="KW-0472">Membrane</keyword>
<evidence type="ECO:0000256" key="7">
    <source>
        <dbReference type="SAM" id="SignalP"/>
    </source>
</evidence>
<reference evidence="8" key="1">
    <citation type="journal article" date="2020" name="New Phytol.">
        <title>Comparative genomics reveals dynamic genome evolution in host specialist ectomycorrhizal fungi.</title>
        <authorList>
            <person name="Lofgren L.A."/>
            <person name="Nguyen N.H."/>
            <person name="Vilgalys R."/>
            <person name="Ruytinx J."/>
            <person name="Liao H.L."/>
            <person name="Branco S."/>
            <person name="Kuo A."/>
            <person name="LaButti K."/>
            <person name="Lipzen A."/>
            <person name="Andreopoulos W."/>
            <person name="Pangilinan J."/>
            <person name="Riley R."/>
            <person name="Hundley H."/>
            <person name="Na H."/>
            <person name="Barry K."/>
            <person name="Grigoriev I.V."/>
            <person name="Stajich J.E."/>
            <person name="Kennedy P.G."/>
        </authorList>
    </citation>
    <scope>NUCLEOTIDE SEQUENCE</scope>
    <source>
        <strain evidence="8">DOB743</strain>
    </source>
</reference>
<comment type="similarity">
    <text evidence="1">Belongs to the TMEM53 family.</text>
</comment>
<proteinExistence type="inferred from homology"/>
<protein>
    <submittedName>
        <fullName evidence="8">Uncharacterized protein</fullName>
    </submittedName>
</protein>
<evidence type="ECO:0000256" key="2">
    <source>
        <dbReference type="ARBA" id="ARBA00022692"/>
    </source>
</evidence>
<dbReference type="InterPro" id="IPR029058">
    <property type="entry name" value="AB_hydrolase_fold"/>
</dbReference>
<dbReference type="EMBL" id="JABBWD010000004">
    <property type="protein sequence ID" value="KAG1781960.1"/>
    <property type="molecule type" value="Genomic_DNA"/>
</dbReference>
<comment type="caution">
    <text evidence="8">The sequence shown here is derived from an EMBL/GenBank/DDBJ whole genome shotgun (WGS) entry which is preliminary data.</text>
</comment>
<dbReference type="Pfam" id="PF05705">
    <property type="entry name" value="DUF829"/>
    <property type="match status" value="1"/>
</dbReference>
<organism evidence="8 9">
    <name type="scientific">Suillus placidus</name>
    <dbReference type="NCBI Taxonomy" id="48579"/>
    <lineage>
        <taxon>Eukaryota</taxon>
        <taxon>Fungi</taxon>
        <taxon>Dikarya</taxon>
        <taxon>Basidiomycota</taxon>
        <taxon>Agaricomycotina</taxon>
        <taxon>Agaricomycetes</taxon>
        <taxon>Agaricomycetidae</taxon>
        <taxon>Boletales</taxon>
        <taxon>Suillineae</taxon>
        <taxon>Suillaceae</taxon>
        <taxon>Suillus</taxon>
    </lineage>
</organism>
<evidence type="ECO:0000313" key="8">
    <source>
        <dbReference type="EMBL" id="KAG1781960.1"/>
    </source>
</evidence>
<evidence type="ECO:0000313" key="9">
    <source>
        <dbReference type="Proteomes" id="UP000714275"/>
    </source>
</evidence>
<feature type="chain" id="PRO_5040285395" evidence="7">
    <location>
        <begin position="19"/>
        <end position="338"/>
    </location>
</feature>
<dbReference type="OrthoDB" id="77878at2759"/>
<evidence type="ECO:0000256" key="5">
    <source>
        <dbReference type="ARBA" id="ARBA00023242"/>
    </source>
</evidence>
<dbReference type="SUPFAM" id="SSF53474">
    <property type="entry name" value="alpha/beta-Hydrolases"/>
    <property type="match status" value="1"/>
</dbReference>
<accession>A0A9P7A3U0</accession>
<dbReference type="Proteomes" id="UP000714275">
    <property type="component" value="Unassembled WGS sequence"/>
</dbReference>
<evidence type="ECO:0000256" key="3">
    <source>
        <dbReference type="ARBA" id="ARBA00022989"/>
    </source>
</evidence>
<keyword evidence="3" id="KW-1133">Transmembrane helix</keyword>
<keyword evidence="5" id="KW-0539">Nucleus</keyword>
<keyword evidence="7" id="KW-0732">Signal</keyword>